<sequence>MTDLSDFIQQVKRSNDIVDVIGSYLELKQRGTTLFARCPFHGEKTASFSVNRNMQIYHCFGCGESGDVIKFVEKYESCTFMEALEILAKRAGLKMPETEAQKLDKSLEEKRKKKDVYLAICKDTAVFYYKNFYAPQGQVARQYMQKRGFDAETLKKFGIGYSPDMYSLVRYLERKNYSHEDCLKAGVLQSKSDGTVFDALAGRLIVPVFNMSGKVIAFGGRGLDEKTIEFGKYKNTSETYLFTKRNNLFALNLVKQQKQQSALPNIVIVEGYMDVIAMYQAGFRRAVASMGTSLTESQAKLLSRLTDTVYICYDGDAAGQKATVRGMDILDEAGLEVKVITVPENLDPDEYIKKYGAQAFEKLIEDALPLPDYKLRLLEKAYPIDSDDVAKRNNALPKYVNGAISMLRQLDDVRQAQYLAAVSLKTGYSQEYLRRKLQTAEEESEDTTQEATLSPEEKAKFFVAACLLTNQPFASLQEKPYCEREFLSKLFDYIFRCKNRGEAPQADMVYTVCPNATQQEYNGIIGVDFSPSCAEKNEKYFNECKQSIVRENIKRQREILLRQLKSNPENASELLQQIAALNDKINF</sequence>
<evidence type="ECO:0000313" key="16">
    <source>
        <dbReference type="EMBL" id="HIR65305.1"/>
    </source>
</evidence>
<keyword evidence="6 12" id="KW-0479">Metal-binding</keyword>
<evidence type="ECO:0000256" key="6">
    <source>
        <dbReference type="ARBA" id="ARBA00022723"/>
    </source>
</evidence>
<dbReference type="EC" id="2.7.7.101" evidence="12"/>
<dbReference type="GO" id="GO:0008270">
    <property type="term" value="F:zinc ion binding"/>
    <property type="evidence" value="ECO:0007669"/>
    <property type="project" value="UniProtKB-UniRule"/>
</dbReference>
<dbReference type="AlphaFoldDB" id="A0A9D1E2S9"/>
<evidence type="ECO:0000256" key="12">
    <source>
        <dbReference type="HAMAP-Rule" id="MF_00974"/>
    </source>
</evidence>
<dbReference type="SMART" id="SM00493">
    <property type="entry name" value="TOPRIM"/>
    <property type="match status" value="1"/>
</dbReference>
<dbReference type="InterPro" id="IPR002694">
    <property type="entry name" value="Znf_CHC2"/>
</dbReference>
<comment type="function">
    <text evidence="12 13">RNA polymerase that catalyzes the synthesis of short RNA molecules used as primers for DNA polymerase during DNA replication.</text>
</comment>
<dbReference type="Gene3D" id="3.90.580.10">
    <property type="entry name" value="Zinc finger, CHC2-type domain"/>
    <property type="match status" value="1"/>
</dbReference>
<dbReference type="SUPFAM" id="SSF56731">
    <property type="entry name" value="DNA primase core"/>
    <property type="match status" value="1"/>
</dbReference>
<organism evidence="16 17">
    <name type="scientific">Candidatus Fimimonas gallinarum</name>
    <dbReference type="NCBI Taxonomy" id="2840821"/>
    <lineage>
        <taxon>Bacteria</taxon>
        <taxon>Pseudomonadati</taxon>
        <taxon>Myxococcota</taxon>
        <taxon>Myxococcia</taxon>
        <taxon>Myxococcales</taxon>
        <taxon>Cystobacterineae</taxon>
        <taxon>Myxococcaceae</taxon>
        <taxon>Myxococcaceae incertae sedis</taxon>
        <taxon>Candidatus Fimimonas</taxon>
    </lineage>
</organism>
<dbReference type="InterPro" id="IPR050219">
    <property type="entry name" value="DnaG_primase"/>
</dbReference>
<dbReference type="Gene3D" id="3.90.980.10">
    <property type="entry name" value="DNA primase, catalytic core, N-terminal domain"/>
    <property type="match status" value="1"/>
</dbReference>
<evidence type="ECO:0000256" key="7">
    <source>
        <dbReference type="ARBA" id="ARBA00022771"/>
    </source>
</evidence>
<accession>A0A9D1E2S9</accession>
<dbReference type="Pfam" id="PF13155">
    <property type="entry name" value="Toprim_2"/>
    <property type="match status" value="1"/>
</dbReference>
<dbReference type="InterPro" id="IPR034151">
    <property type="entry name" value="TOPRIM_DnaG_bac"/>
</dbReference>
<comment type="catalytic activity">
    <reaction evidence="12">
        <text>ssDNA + n NTP = ssDNA/pppN(pN)n-1 hybrid + (n-1) diphosphate.</text>
        <dbReference type="EC" id="2.7.7.101"/>
    </reaction>
</comment>
<dbReference type="PIRSF" id="PIRSF002811">
    <property type="entry name" value="DnaG"/>
    <property type="match status" value="1"/>
</dbReference>
<dbReference type="SUPFAM" id="SSF57783">
    <property type="entry name" value="Zinc beta-ribbon"/>
    <property type="match status" value="1"/>
</dbReference>
<reference evidence="16" key="2">
    <citation type="journal article" date="2021" name="PeerJ">
        <title>Extensive microbial diversity within the chicken gut microbiome revealed by metagenomics and culture.</title>
        <authorList>
            <person name="Gilroy R."/>
            <person name="Ravi A."/>
            <person name="Getino M."/>
            <person name="Pursley I."/>
            <person name="Horton D.L."/>
            <person name="Alikhan N.F."/>
            <person name="Baker D."/>
            <person name="Gharbi K."/>
            <person name="Hall N."/>
            <person name="Watson M."/>
            <person name="Adriaenssens E.M."/>
            <person name="Foster-Nyarko E."/>
            <person name="Jarju S."/>
            <person name="Secka A."/>
            <person name="Antonio M."/>
            <person name="Oren A."/>
            <person name="Chaudhuri R.R."/>
            <person name="La Ragione R."/>
            <person name="Hildebrand F."/>
            <person name="Pallen M.J."/>
        </authorList>
    </citation>
    <scope>NUCLEOTIDE SEQUENCE</scope>
    <source>
        <strain evidence="16">CHK121-14286</strain>
    </source>
</reference>
<feature type="domain" description="Toprim" evidence="15">
    <location>
        <begin position="264"/>
        <end position="345"/>
    </location>
</feature>
<dbReference type="InterPro" id="IPR036977">
    <property type="entry name" value="DNA_primase_Znf_CHC2"/>
</dbReference>
<evidence type="ECO:0000256" key="10">
    <source>
        <dbReference type="ARBA" id="ARBA00023125"/>
    </source>
</evidence>
<evidence type="ECO:0000256" key="5">
    <source>
        <dbReference type="ARBA" id="ARBA00022705"/>
    </source>
</evidence>
<keyword evidence="5 12" id="KW-0235">DNA replication</keyword>
<comment type="subunit">
    <text evidence="12">Monomer. Interacts with DnaB.</text>
</comment>
<evidence type="ECO:0000259" key="15">
    <source>
        <dbReference type="PROSITE" id="PS50880"/>
    </source>
</evidence>
<dbReference type="FunFam" id="3.90.580.10:FF:000001">
    <property type="entry name" value="DNA primase"/>
    <property type="match status" value="1"/>
</dbReference>
<comment type="domain">
    <text evidence="12">Contains an N-terminal zinc-binding domain, a central core domain that contains the primase activity, and a C-terminal DnaB-binding domain.</text>
</comment>
<dbReference type="SMART" id="SM00400">
    <property type="entry name" value="ZnF_CHCC"/>
    <property type="match status" value="1"/>
</dbReference>
<proteinExistence type="inferred from homology"/>
<dbReference type="GO" id="GO:0003899">
    <property type="term" value="F:DNA-directed RNA polymerase activity"/>
    <property type="evidence" value="ECO:0007669"/>
    <property type="project" value="UniProtKB-UniRule"/>
</dbReference>
<dbReference type="HAMAP" id="MF_00974">
    <property type="entry name" value="DNA_primase_DnaG"/>
    <property type="match status" value="1"/>
</dbReference>
<keyword evidence="9" id="KW-0460">Magnesium</keyword>
<dbReference type="GO" id="GO:1990077">
    <property type="term" value="C:primosome complex"/>
    <property type="evidence" value="ECO:0007669"/>
    <property type="project" value="UniProtKB-KW"/>
</dbReference>
<keyword evidence="8 12" id="KW-0862">Zinc</keyword>
<dbReference type="PROSITE" id="PS50880">
    <property type="entry name" value="TOPRIM"/>
    <property type="match status" value="1"/>
</dbReference>
<comment type="cofactor">
    <cofactor evidence="12 13 14">
        <name>Zn(2+)</name>
        <dbReference type="ChEBI" id="CHEBI:29105"/>
    </cofactor>
    <text evidence="12 13 14">Binds 1 zinc ion per monomer.</text>
</comment>
<evidence type="ECO:0000256" key="14">
    <source>
        <dbReference type="PIRSR" id="PIRSR002811-1"/>
    </source>
</evidence>
<feature type="zinc finger region" description="CHC2-type" evidence="12 14">
    <location>
        <begin position="38"/>
        <end position="62"/>
    </location>
</feature>
<protein>
    <recommendedName>
        <fullName evidence="12 13">DNA primase</fullName>
        <ecNumber evidence="12">2.7.7.101</ecNumber>
    </recommendedName>
</protein>
<dbReference type="NCBIfam" id="TIGR01391">
    <property type="entry name" value="dnaG"/>
    <property type="match status" value="1"/>
</dbReference>
<keyword evidence="7 12" id="KW-0863">Zinc-finger</keyword>
<dbReference type="InterPro" id="IPR006171">
    <property type="entry name" value="TOPRIM_dom"/>
</dbReference>
<dbReference type="Pfam" id="PF08275">
    <property type="entry name" value="DNAG_N"/>
    <property type="match status" value="1"/>
</dbReference>
<evidence type="ECO:0000256" key="1">
    <source>
        <dbReference type="ARBA" id="ARBA00022478"/>
    </source>
</evidence>
<gene>
    <name evidence="12" type="primary">dnaG</name>
    <name evidence="16" type="ORF">IAC95_00210</name>
</gene>
<evidence type="ECO:0000256" key="11">
    <source>
        <dbReference type="ARBA" id="ARBA00023163"/>
    </source>
</evidence>
<name>A0A9D1E2S9_9BACT</name>
<evidence type="ECO:0000313" key="17">
    <source>
        <dbReference type="Proteomes" id="UP000824200"/>
    </source>
</evidence>
<dbReference type="GO" id="GO:0006269">
    <property type="term" value="P:DNA replication, synthesis of primer"/>
    <property type="evidence" value="ECO:0007669"/>
    <property type="project" value="UniProtKB-UniRule"/>
</dbReference>
<reference evidence="16" key="1">
    <citation type="submission" date="2020-10" db="EMBL/GenBank/DDBJ databases">
        <authorList>
            <person name="Gilroy R."/>
        </authorList>
    </citation>
    <scope>NUCLEOTIDE SEQUENCE</scope>
    <source>
        <strain evidence="16">CHK121-14286</strain>
    </source>
</reference>
<dbReference type="EMBL" id="DVHL01000002">
    <property type="protein sequence ID" value="HIR65305.1"/>
    <property type="molecule type" value="Genomic_DNA"/>
</dbReference>
<evidence type="ECO:0000256" key="8">
    <source>
        <dbReference type="ARBA" id="ARBA00022833"/>
    </source>
</evidence>
<evidence type="ECO:0000256" key="9">
    <source>
        <dbReference type="ARBA" id="ARBA00022842"/>
    </source>
</evidence>
<dbReference type="CDD" id="cd03364">
    <property type="entry name" value="TOPRIM_DnaG_primases"/>
    <property type="match status" value="1"/>
</dbReference>
<evidence type="ECO:0000256" key="13">
    <source>
        <dbReference type="PIRNR" id="PIRNR002811"/>
    </source>
</evidence>
<comment type="similarity">
    <text evidence="12 13">Belongs to the DnaG primase family.</text>
</comment>
<dbReference type="GO" id="GO:0000428">
    <property type="term" value="C:DNA-directed RNA polymerase complex"/>
    <property type="evidence" value="ECO:0007669"/>
    <property type="project" value="UniProtKB-KW"/>
</dbReference>
<keyword evidence="10 12" id="KW-0238">DNA-binding</keyword>
<dbReference type="Pfam" id="PF01807">
    <property type="entry name" value="Zn_ribbon_DnaG"/>
    <property type="match status" value="1"/>
</dbReference>
<evidence type="ECO:0000256" key="4">
    <source>
        <dbReference type="ARBA" id="ARBA00022695"/>
    </source>
</evidence>
<comment type="caution">
    <text evidence="16">The sequence shown here is derived from an EMBL/GenBank/DDBJ whole genome shotgun (WGS) entry which is preliminary data.</text>
</comment>
<keyword evidence="3 12" id="KW-0808">Transferase</keyword>
<dbReference type="PANTHER" id="PTHR30313">
    <property type="entry name" value="DNA PRIMASE"/>
    <property type="match status" value="1"/>
</dbReference>
<dbReference type="InterPro" id="IPR006295">
    <property type="entry name" value="DNA_primase_DnaG"/>
</dbReference>
<dbReference type="Proteomes" id="UP000824200">
    <property type="component" value="Unassembled WGS sequence"/>
</dbReference>
<dbReference type="PANTHER" id="PTHR30313:SF2">
    <property type="entry name" value="DNA PRIMASE"/>
    <property type="match status" value="1"/>
</dbReference>
<dbReference type="InterPro" id="IPR030846">
    <property type="entry name" value="DnaG_bac"/>
</dbReference>
<evidence type="ECO:0000256" key="2">
    <source>
        <dbReference type="ARBA" id="ARBA00022515"/>
    </source>
</evidence>
<evidence type="ECO:0000256" key="3">
    <source>
        <dbReference type="ARBA" id="ARBA00022679"/>
    </source>
</evidence>
<keyword evidence="2 12" id="KW-0639">Primosome</keyword>
<keyword evidence="4 12" id="KW-0548">Nucleotidyltransferase</keyword>
<keyword evidence="11 12" id="KW-0804">Transcription</keyword>
<dbReference type="Gene3D" id="3.40.1360.10">
    <property type="match status" value="1"/>
</dbReference>
<keyword evidence="1 12" id="KW-0240">DNA-directed RNA polymerase</keyword>
<dbReference type="GO" id="GO:0005737">
    <property type="term" value="C:cytoplasm"/>
    <property type="evidence" value="ECO:0007669"/>
    <property type="project" value="TreeGrafter"/>
</dbReference>
<dbReference type="InterPro" id="IPR037068">
    <property type="entry name" value="DNA_primase_core_N_sf"/>
</dbReference>
<dbReference type="FunFam" id="3.40.1360.10:FF:000002">
    <property type="entry name" value="DNA primase"/>
    <property type="match status" value="1"/>
</dbReference>
<dbReference type="GO" id="GO:0003677">
    <property type="term" value="F:DNA binding"/>
    <property type="evidence" value="ECO:0007669"/>
    <property type="project" value="UniProtKB-KW"/>
</dbReference>
<dbReference type="InterPro" id="IPR013264">
    <property type="entry name" value="DNAG_N"/>
</dbReference>